<dbReference type="GO" id="GO:0042025">
    <property type="term" value="C:host cell nucleus"/>
    <property type="evidence" value="ECO:0007669"/>
    <property type="project" value="UniProtKB-SubCell"/>
</dbReference>
<dbReference type="InterPro" id="IPR036973">
    <property type="entry name" value="Capsid_L1_sf_Papillomavir"/>
</dbReference>
<keyword evidence="7" id="KW-1015">Disulfide bond</keyword>
<evidence type="ECO:0000256" key="5">
    <source>
        <dbReference type="ARBA" id="ARBA00022921"/>
    </source>
</evidence>
<dbReference type="HAMAP" id="MF_04002">
    <property type="entry name" value="PPV_L1"/>
    <property type="match status" value="1"/>
</dbReference>
<dbReference type="GO" id="GO:0075509">
    <property type="term" value="P:endocytosis involved in viral entry into host cell"/>
    <property type="evidence" value="ECO:0007669"/>
    <property type="project" value="UniProtKB-KW"/>
</dbReference>
<organism evidence="10 11">
    <name type="scientific">Leptonychotes weddellii papillomavirus 7</name>
    <dbReference type="NCBI Taxonomy" id="2077308"/>
    <lineage>
        <taxon>Viruses</taxon>
        <taxon>Monodnaviria</taxon>
        <taxon>Shotokuvirae</taxon>
        <taxon>Cossaviricota</taxon>
        <taxon>Papovaviricetes</taxon>
        <taxon>Zurhausenvirales</taxon>
        <taxon>Papillomaviridae</taxon>
    </lineage>
</organism>
<keyword evidence="8" id="KW-1145">T=7 icosahedral capsid protein</keyword>
<dbReference type="InterPro" id="IPR002210">
    <property type="entry name" value="Capsid_L1_Papillomavir"/>
</dbReference>
<evidence type="ECO:0000256" key="9">
    <source>
        <dbReference type="SAM" id="MobiDB-lite"/>
    </source>
</evidence>
<feature type="disulfide bond" description="Interchain (with Cys-203)" evidence="7">
    <location>
        <position position="461"/>
    </location>
</feature>
<evidence type="ECO:0000256" key="7">
    <source>
        <dbReference type="HAMAP-Rule" id="MF_04002"/>
    </source>
</evidence>
<evidence type="ECO:0000256" key="2">
    <source>
        <dbReference type="ARBA" id="ARBA00022581"/>
    </source>
</evidence>
<feature type="compositionally biased region" description="Low complexity" evidence="9">
    <location>
        <begin position="518"/>
        <end position="527"/>
    </location>
</feature>
<keyword evidence="3 7" id="KW-1161">Viral attachment to host cell</keyword>
<dbReference type="EMBL" id="MG571092">
    <property type="protein sequence ID" value="AUT11910.1"/>
    <property type="molecule type" value="Genomic_DNA"/>
</dbReference>
<gene>
    <name evidence="7 8" type="primary">L1</name>
</gene>
<evidence type="ECO:0000313" key="11">
    <source>
        <dbReference type="Proteomes" id="UP001237524"/>
    </source>
</evidence>
<dbReference type="GO" id="GO:0039620">
    <property type="term" value="C:T=7 icosahedral viral capsid"/>
    <property type="evidence" value="ECO:0007669"/>
    <property type="project" value="UniProtKB-UniRule"/>
</dbReference>
<evidence type="ECO:0000256" key="6">
    <source>
        <dbReference type="ARBA" id="ARBA00023296"/>
    </source>
</evidence>
<name>A0A2I8B2P9_9PAPI</name>
<reference evidence="10" key="1">
    <citation type="submission" date="2017-11" db="EMBL/GenBank/DDBJ databases">
        <title>Diverse papillomaviruses identified in Weddell seals breeding on Ross ice shelf, Antarctica.</title>
        <authorList>
            <person name="Smeele Z."/>
            <person name="Burns J."/>
            <person name="Kraberger S."/>
            <person name="Fontenele R.S."/>
            <person name="Waits K."/>
            <person name="Stainton D."/>
            <person name="Van Doorsaler K."/>
            <person name="Varsani A."/>
        </authorList>
    </citation>
    <scope>NUCLEOTIDE SEQUENCE</scope>
    <source>
        <strain evidence="10">17629</strain>
    </source>
</reference>
<evidence type="ECO:0000313" key="10">
    <source>
        <dbReference type="EMBL" id="AUT11910.1"/>
    </source>
</evidence>
<protein>
    <recommendedName>
        <fullName evidence="7 8">Major capsid protein L1</fullName>
    </recommendedName>
</protein>
<keyword evidence="7" id="KW-1048">Host nucleus</keyword>
<keyword evidence="5 7" id="KW-0426">Late protein</keyword>
<evidence type="ECO:0000256" key="1">
    <source>
        <dbReference type="ARBA" id="ARBA00022561"/>
    </source>
</evidence>
<comment type="similarity">
    <text evidence="7 8">Belongs to the papillomaviridae L1 protein family.</text>
</comment>
<dbReference type="GO" id="GO:0005198">
    <property type="term" value="F:structural molecule activity"/>
    <property type="evidence" value="ECO:0007669"/>
    <property type="project" value="UniProtKB-UniRule"/>
</dbReference>
<feature type="region of interest" description="Disordered" evidence="9">
    <location>
        <begin position="507"/>
        <end position="534"/>
    </location>
</feature>
<keyword evidence="4 7" id="KW-0946">Virion</keyword>
<dbReference type="Pfam" id="PF00500">
    <property type="entry name" value="Late_protein_L1"/>
    <property type="match status" value="1"/>
</dbReference>
<comment type="function">
    <text evidence="7 8">Forms an icosahedral capsid with a T=7 symmetry and a 50 nm diameter. The capsid is composed of 72 pentamers linked to each other by disulfide bonds and associated with L2 proteins. Binds to heparan sulfate proteoglycans on cell surface of basal layer keratinocytes to provide initial virion attachment. This binding mediates a conformational change in the virus capsid that facilitates efficient infection. The virion enters the host cell via endocytosis. During virus trafficking, L1 protein dissociates from the viral DNA and the genomic DNA is released to the host nucleus. The virion assembly takes place within the cell nucleus. Encapsulates the genomic DNA together with protein L2.</text>
</comment>
<feature type="disulfide bond" description="Interchain (with Cys-461)" evidence="7">
    <location>
        <position position="203"/>
    </location>
</feature>
<keyword evidence="7" id="KW-1164">Virus endocytosis by host</keyword>
<evidence type="ECO:0000256" key="8">
    <source>
        <dbReference type="RuleBase" id="RU361248"/>
    </source>
</evidence>
<comment type="subcellular location">
    <subcellularLocation>
        <location evidence="7">Virion</location>
    </subcellularLocation>
    <subcellularLocation>
        <location evidence="7">Host nucleus</location>
    </subcellularLocation>
</comment>
<keyword evidence="6 7" id="KW-1160">Virus entry into host cell</keyword>
<comment type="subunit">
    <text evidence="7">Self-assembles into homopentamers. The capsid has an icosahedral symmetry and consists of 72 capsomers, with each capsomer being a pentamer of L1. Interacts with the minor capsid protein L2; this interaction is necessary for viral genome encapsidation. Interacts with protein E2; this interaction enhances E2-dependent replication and transcription activation.</text>
</comment>
<keyword evidence="7" id="KW-1162">Viral penetration into host cytoplasm</keyword>
<keyword evidence="1 7" id="KW-0167">Capsid protein</keyword>
<dbReference type="PRINTS" id="PR00865">
    <property type="entry name" value="HPVCAPSIDL1"/>
</dbReference>
<accession>A0A2I8B2P9</accession>
<dbReference type="SUPFAM" id="SSF88648">
    <property type="entry name" value="Group I dsDNA viruses"/>
    <property type="match status" value="1"/>
</dbReference>
<dbReference type="GO" id="GO:0019062">
    <property type="term" value="P:virion attachment to host cell"/>
    <property type="evidence" value="ECO:0007669"/>
    <property type="project" value="UniProtKB-UniRule"/>
</dbReference>
<dbReference type="Proteomes" id="UP001237524">
    <property type="component" value="Segment"/>
</dbReference>
<dbReference type="InterPro" id="IPR011222">
    <property type="entry name" value="dsDNA_vir_gr_I_capsid"/>
</dbReference>
<sequence>MLCIVISIMTLAYGADANANSCLFSLQMPLWLPSTNKVYLPPTSVSRVISTEDYVQRLPLYYCATSSRLLVVGHPYFALEDREKNVIVPKVSANQYRVFRIQLPDPNRFGLPDTDVYDPDKERLVWGCIGVEIGRGQPLGVGLSGHPLFNRFEDTENPGKYKEIDKRVNDSRQNVSVDNKQTQLLLVGCTPPTGEHWALGQTCDEDEPTQPGACPPLALLNTVIEDGDMFDTGFGAMDFKALQASKSEVPLDIAQSACKYPDYLKMNADQYGDPCFFYVRKEQMFARHYFSRQGVLGDDIPENYLLKGVSGQAQNQPSISVYSSTPSGSLVSSETQIFNRPYWLHKAQGHNNGICWNNELFVTLADNTRGTNLSLSVAINNNPVPTEFVSTNFKQYMRHCEEYELQFMFQVCKVVLNPENMAYLHTMNPDILDNWNLGITPPLSNALEDSYRFTKNNATTCPAKQPPKDKVDPYDKWKFWKLDFTEKFSSDLDQYPLGRKFLLQSGVRSVSRPRPGVKRSSTSASQARAKRKRR</sequence>
<evidence type="ECO:0000256" key="3">
    <source>
        <dbReference type="ARBA" id="ARBA00022804"/>
    </source>
</evidence>
<evidence type="ECO:0000256" key="4">
    <source>
        <dbReference type="ARBA" id="ARBA00022844"/>
    </source>
</evidence>
<keyword evidence="2 7" id="KW-0945">Host-virus interaction</keyword>
<proteinExistence type="inferred from homology"/>
<dbReference type="Gene3D" id="2.60.175.20">
    <property type="entry name" value="Major capsid L1 (late) superfamily, Papillomavirus"/>
    <property type="match status" value="2"/>
</dbReference>